<feature type="chain" id="PRO_5003188450" evidence="1">
    <location>
        <begin position="21"/>
        <end position="394"/>
    </location>
</feature>
<proteinExistence type="predicted"/>
<dbReference type="HOGENOM" id="CLU_037618_2_1_10"/>
<dbReference type="Gene3D" id="3.40.50.1820">
    <property type="entry name" value="alpha/beta hydrolase"/>
    <property type="match status" value="1"/>
</dbReference>
<evidence type="ECO:0000256" key="1">
    <source>
        <dbReference type="SAM" id="SignalP"/>
    </source>
</evidence>
<dbReference type="PANTHER" id="PTHR48098:SF1">
    <property type="entry name" value="DIACYLGLYCEROL ACYLTRANSFERASE_MYCOLYLTRANSFERASE AG85A"/>
    <property type="match status" value="1"/>
</dbReference>
<protein>
    <submittedName>
        <fullName evidence="2">Esterase</fullName>
    </submittedName>
</protein>
<dbReference type="EMBL" id="CP002305">
    <property type="protein sequence ID" value="ADQ16060.1"/>
    <property type="molecule type" value="Genomic_DNA"/>
</dbReference>
<dbReference type="KEGG" id="lby:Lbys_0273"/>
<evidence type="ECO:0000313" key="2">
    <source>
        <dbReference type="EMBL" id="ADQ16060.1"/>
    </source>
</evidence>
<dbReference type="AlphaFoldDB" id="E4RUQ9"/>
<gene>
    <name evidence="2" type="ordered locus">Lbys_0273</name>
</gene>
<dbReference type="InterPro" id="IPR013783">
    <property type="entry name" value="Ig-like_fold"/>
</dbReference>
<reference key="1">
    <citation type="submission" date="2010-11" db="EMBL/GenBank/DDBJ databases">
        <title>The complete genome of Leadbetterella byssophila DSM 17132.</title>
        <authorList>
            <consortium name="US DOE Joint Genome Institute (JGI-PGF)"/>
            <person name="Lucas S."/>
            <person name="Copeland A."/>
            <person name="Lapidus A."/>
            <person name="Glavina del Rio T."/>
            <person name="Dalin E."/>
            <person name="Tice H."/>
            <person name="Bruce D."/>
            <person name="Goodwin L."/>
            <person name="Pitluck S."/>
            <person name="Kyrpides N."/>
            <person name="Mavromatis K."/>
            <person name="Ivanova N."/>
            <person name="Teshima H."/>
            <person name="Brettin T."/>
            <person name="Detter J.C."/>
            <person name="Han C."/>
            <person name="Tapia R."/>
            <person name="Land M."/>
            <person name="Hauser L."/>
            <person name="Markowitz V."/>
            <person name="Cheng J.-F."/>
            <person name="Hugenholtz P."/>
            <person name="Woyke T."/>
            <person name="Wu D."/>
            <person name="Tindall B."/>
            <person name="Pomrenke H.G."/>
            <person name="Brambilla E."/>
            <person name="Klenk H.-P."/>
            <person name="Eisen J.A."/>
        </authorList>
    </citation>
    <scope>NUCLEOTIDE SEQUENCE [LARGE SCALE GENOMIC DNA]</scope>
    <source>
        <strain>DSM 17132</strain>
    </source>
</reference>
<dbReference type="InterPro" id="IPR050583">
    <property type="entry name" value="Mycobacterial_A85_antigen"/>
</dbReference>
<dbReference type="CDD" id="cd11294">
    <property type="entry name" value="E_set_Esterase_like_N"/>
    <property type="match status" value="1"/>
</dbReference>
<sequence>MKKTILTLSILIMSVIMLHAQQNLDFSGAQGIISPQVNDNNTVTFKLDAPKAAEVFLQGDWMPAEGWVPGKVAMKKDEKGIWTYTSESLKSDLFMYNYIVDGLKITDPNNVYQIRDIANMFSIFITNGDQSSAYKVADVPHGTVSRTWYDSPGLKATRRLTVYTPPGYERSKESYPVLYLLHGVGGDEEAWISLGRTAQILDNLIAAGKAKPMLVVMTNGHTSNAAAPGESSKGLYKPIMMTPDVGSGNMESTFQDVVDFVEKTYRVKKNKADRAIAGLSMGGSHTLFISANLNNTFDYVGLFSAAYRLNRPDAKQVPAVYENYEKNLEKQRDNGYKLYWIGMGKTDFLYQSGVDFRKLLDDKKVKYTYRESEGGHTWSNWRLYLSEFVPLLFK</sequence>
<dbReference type="Proteomes" id="UP000007435">
    <property type="component" value="Chromosome"/>
</dbReference>
<dbReference type="PANTHER" id="PTHR48098">
    <property type="entry name" value="ENTEROCHELIN ESTERASE-RELATED"/>
    <property type="match status" value="1"/>
</dbReference>
<dbReference type="InterPro" id="IPR000801">
    <property type="entry name" value="Esterase-like"/>
</dbReference>
<dbReference type="Gene3D" id="2.60.40.10">
    <property type="entry name" value="Immunoglobulins"/>
    <property type="match status" value="1"/>
</dbReference>
<accession>E4RUQ9</accession>
<dbReference type="InterPro" id="IPR014756">
    <property type="entry name" value="Ig_E-set"/>
</dbReference>
<evidence type="ECO:0000313" key="3">
    <source>
        <dbReference type="Proteomes" id="UP000007435"/>
    </source>
</evidence>
<dbReference type="STRING" id="649349.Lbys_0273"/>
<name>E4RUQ9_LEAB4</name>
<dbReference type="SUPFAM" id="SSF53474">
    <property type="entry name" value="alpha/beta-Hydrolases"/>
    <property type="match status" value="1"/>
</dbReference>
<dbReference type="OrthoDB" id="9803578at2"/>
<dbReference type="Pfam" id="PF00756">
    <property type="entry name" value="Esterase"/>
    <property type="match status" value="1"/>
</dbReference>
<dbReference type="eggNOG" id="COG2382">
    <property type="taxonomic scope" value="Bacteria"/>
</dbReference>
<dbReference type="GO" id="GO:0016747">
    <property type="term" value="F:acyltransferase activity, transferring groups other than amino-acyl groups"/>
    <property type="evidence" value="ECO:0007669"/>
    <property type="project" value="TreeGrafter"/>
</dbReference>
<dbReference type="RefSeq" id="WP_013407115.1">
    <property type="nucleotide sequence ID" value="NC_014655.1"/>
</dbReference>
<dbReference type="InterPro" id="IPR029058">
    <property type="entry name" value="AB_hydrolase_fold"/>
</dbReference>
<keyword evidence="3" id="KW-1185">Reference proteome</keyword>
<keyword evidence="1" id="KW-0732">Signal</keyword>
<dbReference type="SUPFAM" id="SSF81296">
    <property type="entry name" value="E set domains"/>
    <property type="match status" value="1"/>
</dbReference>
<reference evidence="2 3" key="2">
    <citation type="journal article" date="2011" name="Stand. Genomic Sci.">
        <title>Complete genome sequence of Leadbetterella byssophila type strain (4M15).</title>
        <authorList>
            <person name="Abt B."/>
            <person name="Teshima H."/>
            <person name="Lucas S."/>
            <person name="Lapidus A."/>
            <person name="Del Rio T.G."/>
            <person name="Nolan M."/>
            <person name="Tice H."/>
            <person name="Cheng J.F."/>
            <person name="Pitluck S."/>
            <person name="Liolios K."/>
            <person name="Pagani I."/>
            <person name="Ivanova N."/>
            <person name="Mavromatis K."/>
            <person name="Pati A."/>
            <person name="Tapia R."/>
            <person name="Han C."/>
            <person name="Goodwin L."/>
            <person name="Chen A."/>
            <person name="Palaniappan K."/>
            <person name="Land M."/>
            <person name="Hauser L."/>
            <person name="Chang Y.J."/>
            <person name="Jeffries C.D."/>
            <person name="Rohde M."/>
            <person name="Goker M."/>
            <person name="Tindall B.J."/>
            <person name="Detter J.C."/>
            <person name="Woyke T."/>
            <person name="Bristow J."/>
            <person name="Eisen J.A."/>
            <person name="Markowitz V."/>
            <person name="Hugenholtz P."/>
            <person name="Klenk H.P."/>
            <person name="Kyrpides N.C."/>
        </authorList>
    </citation>
    <scope>NUCLEOTIDE SEQUENCE [LARGE SCALE GENOMIC DNA]</scope>
    <source>
        <strain evidence="3">DSM 17132 / JCM 16389 / KACC 11308 / NBRC 106382 / 4M15</strain>
    </source>
</reference>
<organism evidence="2 3">
    <name type="scientific">Leadbetterella byssophila (strain DSM 17132 / JCM 16389 / KACC 11308 / NBRC 106382 / 4M15)</name>
    <dbReference type="NCBI Taxonomy" id="649349"/>
    <lineage>
        <taxon>Bacteria</taxon>
        <taxon>Pseudomonadati</taxon>
        <taxon>Bacteroidota</taxon>
        <taxon>Cytophagia</taxon>
        <taxon>Cytophagales</taxon>
        <taxon>Leadbetterellaceae</taxon>
        <taxon>Leadbetterella</taxon>
    </lineage>
</organism>
<feature type="signal peptide" evidence="1">
    <location>
        <begin position="1"/>
        <end position="20"/>
    </location>
</feature>